<dbReference type="EMBL" id="KQ434791">
    <property type="protein sequence ID" value="KZC05384.1"/>
    <property type="molecule type" value="Genomic_DNA"/>
</dbReference>
<proteinExistence type="predicted"/>
<dbReference type="OrthoDB" id="6629557at2759"/>
<sequence length="761" mass="84700">ESVQRTVKRPATRVTATHNFVYEFNPFATSKTESNSIPIAKGLQRSSNIGQGDSPSKFLNAKQNSGNIRQHSVAILPKLESRKESTIINFEKEDTADYNKNTNLPNIKRRDTRSNHRLTKHRNETRKRNFVTEIDREVEKVKSDWQMLKSDNGLSRGKSFIGSSKTNKLYNTLEEMTREIERIQKSYLDPKSNQYLQRGAAKILSAPESTFQEEADKIRDALFPKTSVDTKFINKKTIDENVKNTHLHGTCTPGSAVHKHLEGKFQLTNKQCRDNNLTKFKKGNLCAAPLKSRKTTSDIENYLENYINSAEKNFMKNDESTQNDLFSTSEDVTKMLKNLNVQPFDMFNIVGDYNYDEELSSEGAETNRNIGDKDCTQATNEKTGNTEEFNTETLVPQKDDNTLCFDSSIQTAIQASRKNNAFMEMSLQTLNTGLSQNFIAVAFFVAVAFAAPQLVPEENVVLVKETPSDNIGVGGYNYGYELSNGQSHQETAEVINQGTENEALAVRGSFTWVDPQTNVRYTVNYVADENGFHPIIAFTVLIAVALAAPAVLQPEVLLVKETPSDNVGLGNYNYGYQLSDGQTKEETAELVPGGTDGQFLKEKIVLKHFCHTLPPIFVVAATSPYSSAHATDVRFMSSLYPNVLRPLWISLGCPQDLSPKNKKSNPNKSPTNVPVNTMVVIFVAAIVGALAAPQGNPNDVTIIKQEESNNIGVGGYHFSYEQSDGQKREETAELKNEGTDDESLAVTGSFSFTSPDGHTYR</sequence>
<dbReference type="STRING" id="178035.A0A154P220"/>
<dbReference type="AlphaFoldDB" id="A0A154P220"/>
<feature type="compositionally biased region" description="Polar residues" evidence="3">
    <location>
        <begin position="746"/>
        <end position="761"/>
    </location>
</feature>
<evidence type="ECO:0000313" key="5">
    <source>
        <dbReference type="Proteomes" id="UP000076502"/>
    </source>
</evidence>
<evidence type="ECO:0000256" key="3">
    <source>
        <dbReference type="SAM" id="MobiDB-lite"/>
    </source>
</evidence>
<evidence type="ECO:0000313" key="4">
    <source>
        <dbReference type="EMBL" id="KZC05384.1"/>
    </source>
</evidence>
<organism evidence="4 5">
    <name type="scientific">Dufourea novaeangliae</name>
    <name type="common">Sweat bee</name>
    <dbReference type="NCBI Taxonomy" id="178035"/>
    <lineage>
        <taxon>Eukaryota</taxon>
        <taxon>Metazoa</taxon>
        <taxon>Ecdysozoa</taxon>
        <taxon>Arthropoda</taxon>
        <taxon>Hexapoda</taxon>
        <taxon>Insecta</taxon>
        <taxon>Pterygota</taxon>
        <taxon>Neoptera</taxon>
        <taxon>Endopterygota</taxon>
        <taxon>Hymenoptera</taxon>
        <taxon>Apocrita</taxon>
        <taxon>Aculeata</taxon>
        <taxon>Apoidea</taxon>
        <taxon>Anthophila</taxon>
        <taxon>Halictidae</taxon>
        <taxon>Rophitinae</taxon>
        <taxon>Dufourea</taxon>
    </lineage>
</organism>
<dbReference type="GO" id="GO:0062129">
    <property type="term" value="C:chitin-based extracellular matrix"/>
    <property type="evidence" value="ECO:0007669"/>
    <property type="project" value="TreeGrafter"/>
</dbReference>
<dbReference type="GO" id="GO:0008010">
    <property type="term" value="F:structural constituent of chitin-based larval cuticle"/>
    <property type="evidence" value="ECO:0007669"/>
    <property type="project" value="TreeGrafter"/>
</dbReference>
<evidence type="ECO:0000256" key="1">
    <source>
        <dbReference type="ARBA" id="ARBA00022460"/>
    </source>
</evidence>
<dbReference type="PROSITE" id="PS51155">
    <property type="entry name" value="CHIT_BIND_RR_2"/>
    <property type="match status" value="2"/>
</dbReference>
<feature type="region of interest" description="Disordered" evidence="3">
    <location>
        <begin position="45"/>
        <end position="65"/>
    </location>
</feature>
<keyword evidence="1 2" id="KW-0193">Cuticle</keyword>
<dbReference type="InterPro" id="IPR050468">
    <property type="entry name" value="Cuticle_Struct_Prot"/>
</dbReference>
<dbReference type="PANTHER" id="PTHR10380">
    <property type="entry name" value="CUTICLE PROTEIN"/>
    <property type="match status" value="1"/>
</dbReference>
<dbReference type="Proteomes" id="UP000076502">
    <property type="component" value="Unassembled WGS sequence"/>
</dbReference>
<evidence type="ECO:0000256" key="2">
    <source>
        <dbReference type="PROSITE-ProRule" id="PRU00497"/>
    </source>
</evidence>
<feature type="compositionally biased region" description="Polar residues" evidence="3">
    <location>
        <begin position="45"/>
        <end position="54"/>
    </location>
</feature>
<dbReference type="InterPro" id="IPR000618">
    <property type="entry name" value="Insect_cuticle"/>
</dbReference>
<accession>A0A154P220</accession>
<keyword evidence="5" id="KW-1185">Reference proteome</keyword>
<name>A0A154P220_DUFNO</name>
<dbReference type="Pfam" id="PF00379">
    <property type="entry name" value="Chitin_bind_4"/>
    <property type="match status" value="2"/>
</dbReference>
<reference evidence="4 5" key="1">
    <citation type="submission" date="2015-07" db="EMBL/GenBank/DDBJ databases">
        <title>The genome of Dufourea novaeangliae.</title>
        <authorList>
            <person name="Pan H."/>
            <person name="Kapheim K."/>
        </authorList>
    </citation>
    <scope>NUCLEOTIDE SEQUENCE [LARGE SCALE GENOMIC DNA]</scope>
    <source>
        <strain evidence="4">0120121106</strain>
        <tissue evidence="4">Whole body</tissue>
    </source>
</reference>
<feature type="non-terminal residue" evidence="4">
    <location>
        <position position="1"/>
    </location>
</feature>
<feature type="compositionally biased region" description="Basic and acidic residues" evidence="3">
    <location>
        <begin position="724"/>
        <end position="738"/>
    </location>
</feature>
<feature type="region of interest" description="Disordered" evidence="3">
    <location>
        <begin position="721"/>
        <end position="761"/>
    </location>
</feature>
<dbReference type="PANTHER" id="PTHR10380:SF218">
    <property type="entry name" value="ADULT CUTICLE PROTEIN 65AA-RELATED"/>
    <property type="match status" value="1"/>
</dbReference>
<protein>
    <submittedName>
        <fullName evidence="4">Flexible cuticle protein 12</fullName>
    </submittedName>
</protein>
<gene>
    <name evidence="4" type="ORF">WN55_05414</name>
</gene>